<protein>
    <submittedName>
        <fullName evidence="1">Uncharacterized protein</fullName>
    </submittedName>
</protein>
<name>A0A0E9VUK3_ANGAN</name>
<evidence type="ECO:0000313" key="1">
    <source>
        <dbReference type="EMBL" id="JAH81015.1"/>
    </source>
</evidence>
<dbReference type="EMBL" id="GBXM01029721">
    <property type="protein sequence ID" value="JAH78856.1"/>
    <property type="molecule type" value="Transcribed_RNA"/>
</dbReference>
<organism evidence="1">
    <name type="scientific">Anguilla anguilla</name>
    <name type="common">European freshwater eel</name>
    <name type="synonym">Muraena anguilla</name>
    <dbReference type="NCBI Taxonomy" id="7936"/>
    <lineage>
        <taxon>Eukaryota</taxon>
        <taxon>Metazoa</taxon>
        <taxon>Chordata</taxon>
        <taxon>Craniata</taxon>
        <taxon>Vertebrata</taxon>
        <taxon>Euteleostomi</taxon>
        <taxon>Actinopterygii</taxon>
        <taxon>Neopterygii</taxon>
        <taxon>Teleostei</taxon>
        <taxon>Anguilliformes</taxon>
        <taxon>Anguillidae</taxon>
        <taxon>Anguilla</taxon>
    </lineage>
</organism>
<accession>A0A0E9VUK3</accession>
<dbReference type="AlphaFoldDB" id="A0A0E9VUK3"/>
<proteinExistence type="predicted"/>
<dbReference type="EMBL" id="GBXM01027562">
    <property type="protein sequence ID" value="JAH81015.1"/>
    <property type="molecule type" value="Transcribed_RNA"/>
</dbReference>
<reference evidence="1" key="1">
    <citation type="submission" date="2014-11" db="EMBL/GenBank/DDBJ databases">
        <authorList>
            <person name="Amaro Gonzalez C."/>
        </authorList>
    </citation>
    <scope>NUCLEOTIDE SEQUENCE</scope>
</reference>
<reference evidence="1" key="2">
    <citation type="journal article" date="2015" name="Fish Shellfish Immunol.">
        <title>Early steps in the European eel (Anguilla anguilla)-Vibrio vulnificus interaction in the gills: Role of the RtxA13 toxin.</title>
        <authorList>
            <person name="Callol A."/>
            <person name="Pajuelo D."/>
            <person name="Ebbesson L."/>
            <person name="Teles M."/>
            <person name="MacKenzie S."/>
            <person name="Amaro C."/>
        </authorList>
    </citation>
    <scope>NUCLEOTIDE SEQUENCE</scope>
</reference>
<sequence>MVYKSFLKCLKDWCLWDHLSTALAQCCLFAPR</sequence>